<feature type="transmembrane region" description="Helical" evidence="1">
    <location>
        <begin position="20"/>
        <end position="44"/>
    </location>
</feature>
<organism evidence="2">
    <name type="scientific">Cacopsylla melanoneura</name>
    <dbReference type="NCBI Taxonomy" id="428564"/>
    <lineage>
        <taxon>Eukaryota</taxon>
        <taxon>Metazoa</taxon>
        <taxon>Ecdysozoa</taxon>
        <taxon>Arthropoda</taxon>
        <taxon>Hexapoda</taxon>
        <taxon>Insecta</taxon>
        <taxon>Pterygota</taxon>
        <taxon>Neoptera</taxon>
        <taxon>Paraneoptera</taxon>
        <taxon>Hemiptera</taxon>
        <taxon>Sternorrhyncha</taxon>
        <taxon>Psylloidea</taxon>
        <taxon>Psyllidae</taxon>
        <taxon>Psyllinae</taxon>
        <taxon>Cacopsylla</taxon>
    </lineage>
</organism>
<accession>A0A8D9AN30</accession>
<keyword evidence="1" id="KW-0812">Transmembrane</keyword>
<keyword evidence="1" id="KW-1133">Transmembrane helix</keyword>
<keyword evidence="1" id="KW-0472">Membrane</keyword>
<evidence type="ECO:0000256" key="1">
    <source>
        <dbReference type="SAM" id="Phobius"/>
    </source>
</evidence>
<name>A0A8D9AN30_9HEMI</name>
<protein>
    <submittedName>
        <fullName evidence="2">Uncharacterized protein</fullName>
    </submittedName>
</protein>
<dbReference type="AlphaFoldDB" id="A0A8D9AN30"/>
<proteinExistence type="predicted"/>
<dbReference type="EMBL" id="HBUF01579431">
    <property type="protein sequence ID" value="CAG6769616.1"/>
    <property type="molecule type" value="Transcribed_RNA"/>
</dbReference>
<dbReference type="EMBL" id="HBUF01579428">
    <property type="protein sequence ID" value="CAG6769608.1"/>
    <property type="molecule type" value="Transcribed_RNA"/>
</dbReference>
<sequence length="108" mass="12326">MSSSEIPSLIIPCLVRLGLVSWFFILIFVAHISSIGGFLFYLNFPPLKLLDKKSCWNFICYGSLLVRDIPDVLFTFYISTNQIIPHEFSAKTEKYANPPLRSSDIVFC</sequence>
<reference evidence="2" key="1">
    <citation type="submission" date="2021-05" db="EMBL/GenBank/DDBJ databases">
        <authorList>
            <person name="Alioto T."/>
            <person name="Alioto T."/>
            <person name="Gomez Garrido J."/>
        </authorList>
    </citation>
    <scope>NUCLEOTIDE SEQUENCE</scope>
</reference>
<dbReference type="EMBL" id="HBUF01579430">
    <property type="protein sequence ID" value="CAG6769613.1"/>
    <property type="molecule type" value="Transcribed_RNA"/>
</dbReference>
<evidence type="ECO:0000313" key="2">
    <source>
        <dbReference type="EMBL" id="CAG6769613.1"/>
    </source>
</evidence>